<dbReference type="RefSeq" id="XP_052742999.1">
    <property type="nucleotide sequence ID" value="XM_052887039.1"/>
</dbReference>
<keyword evidence="1" id="KW-1185">Reference proteome</keyword>
<organism evidence="1 2">
    <name type="scientific">Bicyclus anynana</name>
    <name type="common">Squinting bush brown butterfly</name>
    <dbReference type="NCBI Taxonomy" id="110368"/>
    <lineage>
        <taxon>Eukaryota</taxon>
        <taxon>Metazoa</taxon>
        <taxon>Ecdysozoa</taxon>
        <taxon>Arthropoda</taxon>
        <taxon>Hexapoda</taxon>
        <taxon>Insecta</taxon>
        <taxon>Pterygota</taxon>
        <taxon>Neoptera</taxon>
        <taxon>Endopterygota</taxon>
        <taxon>Lepidoptera</taxon>
        <taxon>Glossata</taxon>
        <taxon>Ditrysia</taxon>
        <taxon>Papilionoidea</taxon>
        <taxon>Nymphalidae</taxon>
        <taxon>Satyrinae</taxon>
        <taxon>Satyrini</taxon>
        <taxon>Mycalesina</taxon>
        <taxon>Bicyclus</taxon>
    </lineage>
</organism>
<proteinExistence type="predicted"/>
<dbReference type="Proteomes" id="UP001652582">
    <property type="component" value="Chromosome 18"/>
</dbReference>
<sequence length="235" mass="26762">MDVPDIDIPDIAHIADMDVACPAFHIAIIPTPSDRGLPPIIVWPCQSIGCIARSLAARSRCDARVPGYMPSTFRVKSFRFDTPFFNATYVDNDLVIGNQDKCFVSQYYYNTATKKAVLGIDCPNLELESTRTVIQHYSLREDVVYDYSYQGTYPLIRMTVELPARKPFDLCSAFIFTDVTALPYYRIKPNNQLTADVLSKDDKLLNIFERETFFYRGPHLARHFINSVLCDFGCN</sequence>
<dbReference type="Pfam" id="PF07294">
    <property type="entry name" value="Fibroin_P25"/>
    <property type="match status" value="1"/>
</dbReference>
<evidence type="ECO:0000313" key="2">
    <source>
        <dbReference type="RefSeq" id="XP_052742999.1"/>
    </source>
</evidence>
<protein>
    <submittedName>
        <fullName evidence="2">Fibrohexamerin-like</fullName>
    </submittedName>
</protein>
<accession>A0ABM3LVA8</accession>
<dbReference type="GeneID" id="112043880"/>
<dbReference type="PIRSF" id="PIRSF008881">
    <property type="entry name" value="Fibroin_P25"/>
    <property type="match status" value="1"/>
</dbReference>
<name>A0ABM3LVA8_BICAN</name>
<evidence type="ECO:0000313" key="1">
    <source>
        <dbReference type="Proteomes" id="UP001652582"/>
    </source>
</evidence>
<gene>
    <name evidence="2" type="primary">LOC112043880</name>
</gene>
<reference evidence="2" key="1">
    <citation type="submission" date="2025-08" db="UniProtKB">
        <authorList>
            <consortium name="RefSeq"/>
        </authorList>
    </citation>
    <scope>IDENTIFICATION</scope>
</reference>
<dbReference type="InterPro" id="IPR009911">
    <property type="entry name" value="Fibroin_P25"/>
</dbReference>